<dbReference type="GO" id="GO:0052689">
    <property type="term" value="F:carboxylic ester hydrolase activity"/>
    <property type="evidence" value="ECO:0007669"/>
    <property type="project" value="UniProtKB-ARBA"/>
</dbReference>
<reference evidence="3 4" key="1">
    <citation type="journal article" date="2016" name="Nat. Commun.">
        <title>Thousands of microbial genomes shed light on interconnected biogeochemical processes in an aquifer system.</title>
        <authorList>
            <person name="Anantharaman K."/>
            <person name="Brown C.T."/>
            <person name="Hug L.A."/>
            <person name="Sharon I."/>
            <person name="Castelle C.J."/>
            <person name="Probst A.J."/>
            <person name="Thomas B.C."/>
            <person name="Singh A."/>
            <person name="Wilkins M.J."/>
            <person name="Karaoz U."/>
            <person name="Brodie E.L."/>
            <person name="Williams K.H."/>
            <person name="Hubbard S.S."/>
            <person name="Banfield J.F."/>
        </authorList>
    </citation>
    <scope>NUCLEOTIDE SEQUENCE [LARGE SCALE GENOMIC DNA]</scope>
</reference>
<evidence type="ECO:0000259" key="2">
    <source>
        <dbReference type="Pfam" id="PF00326"/>
    </source>
</evidence>
<dbReference type="InterPro" id="IPR050261">
    <property type="entry name" value="FrsA_esterase"/>
</dbReference>
<dbReference type="GO" id="GO:0006508">
    <property type="term" value="P:proteolysis"/>
    <property type="evidence" value="ECO:0007669"/>
    <property type="project" value="InterPro"/>
</dbReference>
<dbReference type="EMBL" id="MGAF01000021">
    <property type="protein sequence ID" value="OGK41230.1"/>
    <property type="molecule type" value="Genomic_DNA"/>
</dbReference>
<dbReference type="InterPro" id="IPR029058">
    <property type="entry name" value="AB_hydrolase_fold"/>
</dbReference>
<sequence>MKTDFDPLAIESLRQGEYPGSEITIEQTLDPGSNYSRYIASYKSEGLKIYALLTIPNPSANSTSSLQASSGQAKPDRGWPVIIFNHGYIPPAEYRTTERYIAYTDGFSRNGYIVFRSDYRGHGNSEGQPEGAYGSNAYTIDVLNAVSSIKNLNSKSFWQATKERVQNLKEDAGQTGMTETLADPNRIGMWGHSLGGFVTLRSMVVNKDIKAGVIWAGVVASYPDLVSRWKRGTPRPTMPGSRGGWRRSLQEKYGLPQDNPEFWNSISANSYLKDIGGPIQLHHGTADHSVPVEFSEKLADQLKEAGKTVELFTYPGDDHNISLSFNIAMQRSIEFFDKHLK</sequence>
<protein>
    <submittedName>
        <fullName evidence="3">Peptidase</fullName>
    </submittedName>
</protein>
<evidence type="ECO:0000256" key="1">
    <source>
        <dbReference type="ARBA" id="ARBA00022801"/>
    </source>
</evidence>
<dbReference type="GO" id="GO:0008236">
    <property type="term" value="F:serine-type peptidase activity"/>
    <property type="evidence" value="ECO:0007669"/>
    <property type="project" value="InterPro"/>
</dbReference>
<dbReference type="PANTHER" id="PTHR22946">
    <property type="entry name" value="DIENELACTONE HYDROLASE DOMAIN-CONTAINING PROTEIN-RELATED"/>
    <property type="match status" value="1"/>
</dbReference>
<dbReference type="SUPFAM" id="SSF53474">
    <property type="entry name" value="alpha/beta-Hydrolases"/>
    <property type="match status" value="1"/>
</dbReference>
<organism evidence="3 4">
    <name type="scientific">Candidatus Roizmanbacteria bacterium RIFCSPLOWO2_01_FULL_35_13</name>
    <dbReference type="NCBI Taxonomy" id="1802055"/>
    <lineage>
        <taxon>Bacteria</taxon>
        <taxon>Candidatus Roizmaniibacteriota</taxon>
    </lineage>
</organism>
<feature type="domain" description="Peptidase S9 prolyl oligopeptidase catalytic" evidence="2">
    <location>
        <begin position="178"/>
        <end position="341"/>
    </location>
</feature>
<dbReference type="Proteomes" id="UP000179270">
    <property type="component" value="Unassembled WGS sequence"/>
</dbReference>
<evidence type="ECO:0000313" key="4">
    <source>
        <dbReference type="Proteomes" id="UP000179270"/>
    </source>
</evidence>
<dbReference type="STRING" id="1802055.A3A74_04255"/>
<dbReference type="AlphaFoldDB" id="A0A1F7ID05"/>
<comment type="caution">
    <text evidence="3">The sequence shown here is derived from an EMBL/GenBank/DDBJ whole genome shotgun (WGS) entry which is preliminary data.</text>
</comment>
<dbReference type="Pfam" id="PF00326">
    <property type="entry name" value="Peptidase_S9"/>
    <property type="match status" value="1"/>
</dbReference>
<gene>
    <name evidence="3" type="ORF">A3A74_04255</name>
</gene>
<proteinExistence type="predicted"/>
<dbReference type="Gene3D" id="3.40.50.1820">
    <property type="entry name" value="alpha/beta hydrolase"/>
    <property type="match status" value="1"/>
</dbReference>
<keyword evidence="1" id="KW-0378">Hydrolase</keyword>
<accession>A0A1F7ID05</accession>
<evidence type="ECO:0000313" key="3">
    <source>
        <dbReference type="EMBL" id="OGK41230.1"/>
    </source>
</evidence>
<name>A0A1F7ID05_9BACT</name>
<dbReference type="InterPro" id="IPR001375">
    <property type="entry name" value="Peptidase_S9_cat"/>
</dbReference>
<dbReference type="PANTHER" id="PTHR22946:SF9">
    <property type="entry name" value="POLYKETIDE TRANSFERASE AF380"/>
    <property type="match status" value="1"/>
</dbReference>